<dbReference type="Pfam" id="PF25540">
    <property type="entry name" value="DUF7923"/>
    <property type="match status" value="1"/>
</dbReference>
<keyword evidence="6" id="KW-1185">Reference proteome</keyword>
<organism evidence="5 6">
    <name type="scientific">Escovopsis weberi</name>
    <dbReference type="NCBI Taxonomy" id="150374"/>
    <lineage>
        <taxon>Eukaryota</taxon>
        <taxon>Fungi</taxon>
        <taxon>Dikarya</taxon>
        <taxon>Ascomycota</taxon>
        <taxon>Pezizomycotina</taxon>
        <taxon>Sordariomycetes</taxon>
        <taxon>Hypocreomycetidae</taxon>
        <taxon>Hypocreales</taxon>
        <taxon>Hypocreaceae</taxon>
        <taxon>Escovopsis</taxon>
    </lineage>
</organism>
<keyword evidence="1" id="KW-0479">Metal-binding</keyword>
<feature type="zinc finger region" description="C3H1-type" evidence="1">
    <location>
        <begin position="277"/>
        <end position="305"/>
    </location>
</feature>
<dbReference type="InterPro" id="IPR000571">
    <property type="entry name" value="Znf_CCCH"/>
</dbReference>
<keyword evidence="1" id="KW-0862">Zinc</keyword>
<feature type="coiled-coil region" evidence="2">
    <location>
        <begin position="14"/>
        <end position="52"/>
    </location>
</feature>
<evidence type="ECO:0000256" key="1">
    <source>
        <dbReference type="PROSITE-ProRule" id="PRU00723"/>
    </source>
</evidence>
<gene>
    <name evidence="5" type="ORF">ESCO_005443</name>
</gene>
<dbReference type="STRING" id="150374.A0A0M8MVV5"/>
<dbReference type="Gene3D" id="4.10.1000.10">
    <property type="entry name" value="Zinc finger, CCCH-type"/>
    <property type="match status" value="1"/>
</dbReference>
<dbReference type="OrthoDB" id="3512845at2759"/>
<dbReference type="InterPro" id="IPR057683">
    <property type="entry name" value="DUF7923"/>
</dbReference>
<dbReference type="PANTHER" id="PTHR37543:SF1">
    <property type="entry name" value="CCCH ZINC FINGER DNA BINDING PROTEIN (AFU_ORTHOLOGUE AFUA_5G12760)"/>
    <property type="match status" value="1"/>
</dbReference>
<evidence type="ECO:0000313" key="6">
    <source>
        <dbReference type="Proteomes" id="UP000053831"/>
    </source>
</evidence>
<comment type="caution">
    <text evidence="5">The sequence shown here is derived from an EMBL/GenBank/DDBJ whole genome shotgun (WGS) entry which is preliminary data.</text>
</comment>
<name>A0A0M8MVV5_ESCWE</name>
<proteinExistence type="predicted"/>
<evidence type="ECO:0000256" key="2">
    <source>
        <dbReference type="SAM" id="Coils"/>
    </source>
</evidence>
<feature type="compositionally biased region" description="Polar residues" evidence="3">
    <location>
        <begin position="257"/>
        <end position="270"/>
    </location>
</feature>
<sequence length="367" mass="41053">MKYCKELQGRLQIARNYQNDNDNARLEMQMKLDKLQASEAEMARENRSMKTRNPYVVVLIDGDGLKFQNTWIEDRNEGGKKAAAALRSWVAREFGRDIEGLEIIVKVVANIEGLEIALKHELGHDTLSKLRAFASGFTQSTRSFDFSDIGFGKERADYKIAELARWHLRNYNCKHVVLVTVLETTPTHRDIRVTGVNIVPADESLFRSDKVEVPHVRSKKDRNNGAASGPSGEKAPQALSPGRATNGGPRNGALEGRQQNTSPRQANSGPQAPKDRKDGKKLCNFHYLAQCNKKGSKCQYLHDHPITEEEKTALTVLARFTSCNFGQNCTNDDCIYGHHCPHTKDGVCFNFNSCKFKVHPPGTGPPF</sequence>
<keyword evidence="1" id="KW-0863">Zinc-finger</keyword>
<feature type="domain" description="C3H1-type" evidence="4">
    <location>
        <begin position="277"/>
        <end position="305"/>
    </location>
</feature>
<dbReference type="EMBL" id="LGSR01000017">
    <property type="protein sequence ID" value="KOS20416.1"/>
    <property type="molecule type" value="Genomic_DNA"/>
</dbReference>
<evidence type="ECO:0000313" key="5">
    <source>
        <dbReference type="EMBL" id="KOS20416.1"/>
    </source>
</evidence>
<dbReference type="GO" id="GO:0008270">
    <property type="term" value="F:zinc ion binding"/>
    <property type="evidence" value="ECO:0007669"/>
    <property type="project" value="UniProtKB-KW"/>
</dbReference>
<dbReference type="PROSITE" id="PS50103">
    <property type="entry name" value="ZF_C3H1"/>
    <property type="match status" value="1"/>
</dbReference>
<accession>A0A0M8MVV5</accession>
<reference evidence="5 6" key="1">
    <citation type="submission" date="2015-07" db="EMBL/GenBank/DDBJ databases">
        <title>The genome of the fungus Escovopsis weberi, a specialized disease agent of ant agriculture.</title>
        <authorList>
            <person name="de Man T.J."/>
            <person name="Stajich J.E."/>
            <person name="Kubicek C.P."/>
            <person name="Chenthamara K."/>
            <person name="Atanasova L."/>
            <person name="Druzhinina I.S."/>
            <person name="Birnbaum S."/>
            <person name="Barribeau S.M."/>
            <person name="Teiling C."/>
            <person name="Suen G."/>
            <person name="Currie C."/>
            <person name="Gerardo N.M."/>
        </authorList>
    </citation>
    <scope>NUCLEOTIDE SEQUENCE [LARGE SCALE GENOMIC DNA]</scope>
</reference>
<feature type="region of interest" description="Disordered" evidence="3">
    <location>
        <begin position="210"/>
        <end position="277"/>
    </location>
</feature>
<dbReference type="AlphaFoldDB" id="A0A0M8MVV5"/>
<evidence type="ECO:0000256" key="3">
    <source>
        <dbReference type="SAM" id="MobiDB-lite"/>
    </source>
</evidence>
<dbReference type="Pfam" id="PF25543">
    <property type="entry name" value="zf-CCCH_tandem"/>
    <property type="match status" value="1"/>
</dbReference>
<dbReference type="InterPro" id="IPR057654">
    <property type="entry name" value="Znf-CCCH_tandem"/>
</dbReference>
<evidence type="ECO:0000259" key="4">
    <source>
        <dbReference type="PROSITE" id="PS50103"/>
    </source>
</evidence>
<protein>
    <recommendedName>
        <fullName evidence="4">C3H1-type domain-containing protein</fullName>
    </recommendedName>
</protein>
<dbReference type="PANTHER" id="PTHR37543">
    <property type="entry name" value="CCCH ZINC FINGER DNA BINDING PROTEIN (AFU_ORTHOLOGUE AFUA_5G12760)"/>
    <property type="match status" value="1"/>
</dbReference>
<dbReference type="Proteomes" id="UP000053831">
    <property type="component" value="Unassembled WGS sequence"/>
</dbReference>
<keyword evidence="2" id="KW-0175">Coiled coil</keyword>